<dbReference type="AlphaFoldDB" id="T1BIU2"/>
<keyword evidence="2" id="KW-0808">Transferase</keyword>
<accession>T1BIU2</accession>
<keyword evidence="2" id="KW-0418">Kinase</keyword>
<comment type="caution">
    <text evidence="2">The sequence shown here is derived from an EMBL/GenBank/DDBJ whole genome shotgun (WGS) entry which is preliminary data.</text>
</comment>
<dbReference type="InterPro" id="IPR049382">
    <property type="entry name" value="FGGY_C_2"/>
</dbReference>
<dbReference type="EC" id="2.7.1.53" evidence="2"/>
<dbReference type="EMBL" id="AUZX01005264">
    <property type="protein sequence ID" value="EQD68533.1"/>
    <property type="molecule type" value="Genomic_DNA"/>
</dbReference>
<reference evidence="2" key="1">
    <citation type="submission" date="2013-08" db="EMBL/GenBank/DDBJ databases">
        <authorList>
            <person name="Mendez C."/>
            <person name="Richter M."/>
            <person name="Ferrer M."/>
            <person name="Sanchez J."/>
        </authorList>
    </citation>
    <scope>NUCLEOTIDE SEQUENCE</scope>
</reference>
<sequence>MVAGGKSPSSIARRLGWADRLASMRPAGDILGTLKPEWAAATGLSKDTRVYCGAHDSNAALHAVRAYPIVTGREATVISTGTWFVAMRLPSDAAALDLHELPESRDCLVNVDIAGRPVPSGASWGAGNWINSAAWI</sequence>
<evidence type="ECO:0000313" key="2">
    <source>
        <dbReference type="EMBL" id="EQD68533.1"/>
    </source>
</evidence>
<protein>
    <submittedName>
        <fullName evidence="2">Carbohydrate kinase, FGGY</fullName>
        <ecNumber evidence="2">2.7.1.53</ecNumber>
    </submittedName>
</protein>
<organism evidence="2">
    <name type="scientific">mine drainage metagenome</name>
    <dbReference type="NCBI Taxonomy" id="410659"/>
    <lineage>
        <taxon>unclassified sequences</taxon>
        <taxon>metagenomes</taxon>
        <taxon>ecological metagenomes</taxon>
    </lineage>
</organism>
<reference evidence="2" key="2">
    <citation type="journal article" date="2014" name="ISME J.">
        <title>Microbial stratification in low pH oxic and suboxic macroscopic growths along an acid mine drainage.</title>
        <authorList>
            <person name="Mendez-Garcia C."/>
            <person name="Mesa V."/>
            <person name="Sprenger R.R."/>
            <person name="Richter M."/>
            <person name="Diez M.S."/>
            <person name="Solano J."/>
            <person name="Bargiela R."/>
            <person name="Golyshina O.V."/>
            <person name="Manteca A."/>
            <person name="Ramos J.L."/>
            <person name="Gallego J.R."/>
            <person name="Llorente I."/>
            <person name="Martins Dos Santos V.A."/>
            <person name="Jensen O.N."/>
            <person name="Pelaez A.I."/>
            <person name="Sanchez J."/>
            <person name="Ferrer M."/>
        </authorList>
    </citation>
    <scope>NUCLEOTIDE SEQUENCE</scope>
</reference>
<evidence type="ECO:0000259" key="1">
    <source>
        <dbReference type="Pfam" id="PF21546"/>
    </source>
</evidence>
<dbReference type="Pfam" id="PF21546">
    <property type="entry name" value="FGGY_C_2"/>
    <property type="match status" value="1"/>
</dbReference>
<dbReference type="Gene3D" id="3.30.420.40">
    <property type="match status" value="2"/>
</dbReference>
<name>T1BIU2_9ZZZZ</name>
<feature type="non-terminal residue" evidence="2">
    <location>
        <position position="136"/>
    </location>
</feature>
<feature type="domain" description="Carbohydrate kinase FGGY C-terminal" evidence="1">
    <location>
        <begin position="74"/>
        <end position="121"/>
    </location>
</feature>
<gene>
    <name evidence="2" type="ORF">B1A_07296</name>
</gene>
<proteinExistence type="predicted"/>
<dbReference type="GO" id="GO:0008744">
    <property type="term" value="F:L-xylulokinase activity"/>
    <property type="evidence" value="ECO:0007669"/>
    <property type="project" value="UniProtKB-EC"/>
</dbReference>